<reference evidence="12 13" key="1">
    <citation type="journal article" date="2011" name="Stand. Genomic Sci.">
        <title>Complete genome sequence of the thermophilic sulfur-reducer Hippea maritima type strain (MH(2)).</title>
        <authorList>
            <person name="Huntemann M."/>
            <person name="Lu M."/>
            <person name="Nolan M."/>
            <person name="Lapidus A."/>
            <person name="Lucas S."/>
            <person name="Hammon N."/>
            <person name="Deshpande S."/>
            <person name="Cheng J.F."/>
            <person name="Tapia R."/>
            <person name="Han C."/>
            <person name="Goodwin L."/>
            <person name="Pitluck S."/>
            <person name="Liolios K."/>
            <person name="Pagani I."/>
            <person name="Ivanova N."/>
            <person name="Ovchinikova G."/>
            <person name="Pati A."/>
            <person name="Chen A."/>
            <person name="Palaniappan K."/>
            <person name="Land M."/>
            <person name="Hauser L."/>
            <person name="Jeffries C.D."/>
            <person name="Detter J.C."/>
            <person name="Brambilla E.M."/>
            <person name="Rohde M."/>
            <person name="Spring S."/>
            <person name="Goker M."/>
            <person name="Woyke T."/>
            <person name="Bristow J."/>
            <person name="Eisen J.A."/>
            <person name="Markowitz V."/>
            <person name="Hugenholtz P."/>
            <person name="Kyrpides N.C."/>
            <person name="Klenk H.P."/>
            <person name="Mavromatis K."/>
        </authorList>
    </citation>
    <scope>NUCLEOTIDE SEQUENCE [LARGE SCALE GENOMIC DNA]</scope>
    <source>
        <strain evidence="13">ATCC 700847 / DSM 10411 / MH2</strain>
    </source>
</reference>
<evidence type="ECO:0000256" key="8">
    <source>
        <dbReference type="ARBA" id="ARBA00022989"/>
    </source>
</evidence>
<keyword evidence="13" id="KW-1185">Reference proteome</keyword>
<evidence type="ECO:0000313" key="13">
    <source>
        <dbReference type="Proteomes" id="UP000008139"/>
    </source>
</evidence>
<keyword evidence="6 11" id="KW-0133">Cell shape</keyword>
<keyword evidence="3 11" id="KW-0328">Glycosyltransferase</keyword>
<dbReference type="InterPro" id="IPR011923">
    <property type="entry name" value="RodA/MrdB"/>
</dbReference>
<evidence type="ECO:0000256" key="1">
    <source>
        <dbReference type="ARBA" id="ARBA00004141"/>
    </source>
</evidence>
<feature type="transmembrane region" description="Helical" evidence="11">
    <location>
        <begin position="12"/>
        <end position="32"/>
    </location>
</feature>
<dbReference type="GO" id="GO:0008360">
    <property type="term" value="P:regulation of cell shape"/>
    <property type="evidence" value="ECO:0007669"/>
    <property type="project" value="UniProtKB-KW"/>
</dbReference>
<proteinExistence type="inferred from homology"/>
<dbReference type="PANTHER" id="PTHR30474:SF1">
    <property type="entry name" value="PEPTIDOGLYCAN GLYCOSYLTRANSFERASE MRDB"/>
    <property type="match status" value="1"/>
</dbReference>
<dbReference type="HAMAP" id="MF_02079">
    <property type="entry name" value="PGT_RodA"/>
    <property type="match status" value="1"/>
</dbReference>
<evidence type="ECO:0000256" key="2">
    <source>
        <dbReference type="ARBA" id="ARBA00022475"/>
    </source>
</evidence>
<evidence type="ECO:0000256" key="10">
    <source>
        <dbReference type="ARBA" id="ARBA00023316"/>
    </source>
</evidence>
<dbReference type="GO" id="GO:0008955">
    <property type="term" value="F:peptidoglycan glycosyltransferase activity"/>
    <property type="evidence" value="ECO:0007669"/>
    <property type="project" value="UniProtKB-UniRule"/>
</dbReference>
<dbReference type="FunCoup" id="F2LTJ8">
    <property type="interactions" value="242"/>
</dbReference>
<dbReference type="AlphaFoldDB" id="F2LTJ8"/>
<keyword evidence="10 11" id="KW-0961">Cell wall biogenesis/degradation</keyword>
<dbReference type="STRING" id="760142.Hipma_0346"/>
<feature type="transmembrane region" description="Helical" evidence="11">
    <location>
        <begin position="180"/>
        <end position="196"/>
    </location>
</feature>
<evidence type="ECO:0000256" key="5">
    <source>
        <dbReference type="ARBA" id="ARBA00022692"/>
    </source>
</evidence>
<dbReference type="eggNOG" id="COG0772">
    <property type="taxonomic scope" value="Bacteria"/>
</dbReference>
<feature type="transmembrane region" description="Helical" evidence="11">
    <location>
        <begin position="268"/>
        <end position="289"/>
    </location>
</feature>
<feature type="transmembrane region" description="Helical" evidence="11">
    <location>
        <begin position="334"/>
        <end position="357"/>
    </location>
</feature>
<comment type="similarity">
    <text evidence="11">Belongs to the SEDS family. MrdB/RodA subfamily.</text>
</comment>
<keyword evidence="8 11" id="KW-1133">Transmembrane helix</keyword>
<dbReference type="EC" id="2.4.99.28" evidence="11"/>
<dbReference type="GO" id="GO:0051301">
    <property type="term" value="P:cell division"/>
    <property type="evidence" value="ECO:0007669"/>
    <property type="project" value="InterPro"/>
</dbReference>
<keyword evidence="11" id="KW-0997">Cell inner membrane</keyword>
<protein>
    <recommendedName>
        <fullName evidence="11">Peptidoglycan glycosyltransferase RodA</fullName>
        <shortName evidence="11">PGT</shortName>
        <ecNumber evidence="11">2.4.99.28</ecNumber>
    </recommendedName>
    <alternativeName>
        <fullName evidence="11">Cell elongation protein RodA</fullName>
    </alternativeName>
    <alternativeName>
        <fullName evidence="11">Cell wall polymerase</fullName>
    </alternativeName>
    <alternativeName>
        <fullName evidence="11">Peptidoglycan polymerase</fullName>
        <shortName evidence="11">PG polymerase</shortName>
    </alternativeName>
</protein>
<dbReference type="GO" id="GO:0071555">
    <property type="term" value="P:cell wall organization"/>
    <property type="evidence" value="ECO:0007669"/>
    <property type="project" value="UniProtKB-KW"/>
</dbReference>
<evidence type="ECO:0000313" key="12">
    <source>
        <dbReference type="EMBL" id="AEA33323.1"/>
    </source>
</evidence>
<evidence type="ECO:0000256" key="9">
    <source>
        <dbReference type="ARBA" id="ARBA00023136"/>
    </source>
</evidence>
<evidence type="ECO:0000256" key="7">
    <source>
        <dbReference type="ARBA" id="ARBA00022984"/>
    </source>
</evidence>
<evidence type="ECO:0000256" key="11">
    <source>
        <dbReference type="HAMAP-Rule" id="MF_02079"/>
    </source>
</evidence>
<dbReference type="KEGG" id="hmr:Hipma_0346"/>
<feature type="transmembrane region" description="Helical" evidence="11">
    <location>
        <begin position="96"/>
        <end position="120"/>
    </location>
</feature>
<comment type="catalytic activity">
    <reaction evidence="11">
        <text>[GlcNAc-(1-&gt;4)-Mur2Ac(oyl-L-Ala-gamma-D-Glu-L-Lys-D-Ala-D-Ala)](n)-di-trans,octa-cis-undecaprenyl diphosphate + beta-D-GlcNAc-(1-&gt;4)-Mur2Ac(oyl-L-Ala-gamma-D-Glu-L-Lys-D-Ala-D-Ala)-di-trans,octa-cis-undecaprenyl diphosphate = [GlcNAc-(1-&gt;4)-Mur2Ac(oyl-L-Ala-gamma-D-Glu-L-Lys-D-Ala-D-Ala)](n+1)-di-trans,octa-cis-undecaprenyl diphosphate + di-trans,octa-cis-undecaprenyl diphosphate + H(+)</text>
        <dbReference type="Rhea" id="RHEA:23708"/>
        <dbReference type="Rhea" id="RHEA-COMP:9602"/>
        <dbReference type="Rhea" id="RHEA-COMP:9603"/>
        <dbReference type="ChEBI" id="CHEBI:15378"/>
        <dbReference type="ChEBI" id="CHEBI:58405"/>
        <dbReference type="ChEBI" id="CHEBI:60033"/>
        <dbReference type="ChEBI" id="CHEBI:78435"/>
        <dbReference type="EC" id="2.4.99.28"/>
    </reaction>
</comment>
<dbReference type="PANTHER" id="PTHR30474">
    <property type="entry name" value="CELL CYCLE PROTEIN"/>
    <property type="match status" value="1"/>
</dbReference>
<keyword evidence="9 11" id="KW-0472">Membrane</keyword>
<dbReference type="InterPro" id="IPR001182">
    <property type="entry name" value="FtsW/RodA"/>
</dbReference>
<accession>F2LTJ8</accession>
<dbReference type="UniPathway" id="UPA00219"/>
<organism evidence="12 13">
    <name type="scientific">Hippea maritima (strain ATCC 700847 / DSM 10411 / MH2)</name>
    <dbReference type="NCBI Taxonomy" id="760142"/>
    <lineage>
        <taxon>Bacteria</taxon>
        <taxon>Pseudomonadati</taxon>
        <taxon>Campylobacterota</taxon>
        <taxon>Desulfurellia</taxon>
        <taxon>Desulfurellales</taxon>
        <taxon>Hippeaceae</taxon>
        <taxon>Hippea</taxon>
    </lineage>
</organism>
<sequence length="361" mass="40255">MFQIDRKKLRYFDYTLFLSAIAISILGIITIYSTANGAIFAKRQVVWVILGIVGMLIVANIDPRHIKRNAWIFYLVVLVLLIFVFARGMLSHGAKRWIAISFIHIQPSEFVKIAVVFLLAAYFDENPKTEPYTMKELLYPMVVVLLPVVLIIKQPDLGTAIAVLVIALSMILISGVKKSLVVKATIAALVFMPFMWSKLKPYQKDRIMGFLDPYSAPTTYGYNTIQSEIAIGSGGLWGKGLHHATQTQLSFLPESHTDFIFSVFSEQWGFVGCFFVIGLYLVLLYRAFVIAKSAENDFDRLVCVGIITYLWISIVFNMGMTLGLLPVVGIPLVFFSYGGSSTITAFFAVGVLLSVGLRSKT</sequence>
<dbReference type="InParanoid" id="F2LTJ8"/>
<dbReference type="NCBIfam" id="TIGR02210">
    <property type="entry name" value="rodA_shape"/>
    <property type="match status" value="1"/>
</dbReference>
<evidence type="ECO:0000256" key="3">
    <source>
        <dbReference type="ARBA" id="ARBA00022676"/>
    </source>
</evidence>
<dbReference type="Pfam" id="PF01098">
    <property type="entry name" value="FTSW_RODA_SPOVE"/>
    <property type="match status" value="1"/>
</dbReference>
<dbReference type="PROSITE" id="PS00428">
    <property type="entry name" value="FTSW_RODA_SPOVE"/>
    <property type="match status" value="1"/>
</dbReference>
<dbReference type="GO" id="GO:0015648">
    <property type="term" value="F:lipid-linked peptidoglycan transporter activity"/>
    <property type="evidence" value="ECO:0007669"/>
    <property type="project" value="TreeGrafter"/>
</dbReference>
<dbReference type="HOGENOM" id="CLU_029243_2_2_7"/>
<gene>
    <name evidence="11" type="primary">rodA</name>
    <name evidence="12" type="ordered locus">Hipma_0346</name>
</gene>
<feature type="transmembrane region" description="Helical" evidence="11">
    <location>
        <begin position="157"/>
        <end position="173"/>
    </location>
</feature>
<dbReference type="InterPro" id="IPR018365">
    <property type="entry name" value="Cell_cycle_FtsW-rel_CS"/>
</dbReference>
<evidence type="ECO:0000256" key="6">
    <source>
        <dbReference type="ARBA" id="ARBA00022960"/>
    </source>
</evidence>
<keyword evidence="4 11" id="KW-0808">Transferase</keyword>
<evidence type="ECO:0000256" key="4">
    <source>
        <dbReference type="ARBA" id="ARBA00022679"/>
    </source>
</evidence>
<name>F2LTJ8_HIPMA</name>
<feature type="transmembrane region" description="Helical" evidence="11">
    <location>
        <begin position="132"/>
        <end position="151"/>
    </location>
</feature>
<feature type="transmembrane region" description="Helical" evidence="11">
    <location>
        <begin position="70"/>
        <end position="90"/>
    </location>
</feature>
<dbReference type="OrthoDB" id="9768187at2"/>
<dbReference type="RefSeq" id="WP_013681367.1">
    <property type="nucleotide sequence ID" value="NC_015318.1"/>
</dbReference>
<dbReference type="GO" id="GO:0009252">
    <property type="term" value="P:peptidoglycan biosynthetic process"/>
    <property type="evidence" value="ECO:0007669"/>
    <property type="project" value="UniProtKB-UniRule"/>
</dbReference>
<comment type="function">
    <text evidence="11">Peptidoglycan polymerase that is essential for cell wall elongation.</text>
</comment>
<dbReference type="GO" id="GO:0032153">
    <property type="term" value="C:cell division site"/>
    <property type="evidence" value="ECO:0007669"/>
    <property type="project" value="TreeGrafter"/>
</dbReference>
<keyword evidence="2 11" id="KW-1003">Cell membrane</keyword>
<dbReference type="EMBL" id="CP002606">
    <property type="protein sequence ID" value="AEA33323.1"/>
    <property type="molecule type" value="Genomic_DNA"/>
</dbReference>
<keyword evidence="5 11" id="KW-0812">Transmembrane</keyword>
<comment type="subcellular location">
    <subcellularLocation>
        <location evidence="11">Cell inner membrane</location>
        <topology evidence="11">Multi-pass membrane protein</topology>
    </subcellularLocation>
    <subcellularLocation>
        <location evidence="1">Membrane</location>
        <topology evidence="1">Multi-pass membrane protein</topology>
    </subcellularLocation>
</comment>
<dbReference type="GO" id="GO:0005886">
    <property type="term" value="C:plasma membrane"/>
    <property type="evidence" value="ECO:0007669"/>
    <property type="project" value="UniProtKB-SubCell"/>
</dbReference>
<keyword evidence="7 11" id="KW-0573">Peptidoglycan synthesis</keyword>
<reference evidence="13" key="2">
    <citation type="submission" date="2011-03" db="EMBL/GenBank/DDBJ databases">
        <title>The complete genome of Hippea maritima DSM 10411.</title>
        <authorList>
            <consortium name="US DOE Joint Genome Institute (JGI-PGF)"/>
            <person name="Lucas S."/>
            <person name="Copeland A."/>
            <person name="Lapidus A."/>
            <person name="Bruce D."/>
            <person name="Goodwin L."/>
            <person name="Pitluck S."/>
            <person name="Peters L."/>
            <person name="Kyrpides N."/>
            <person name="Mavromatis K."/>
            <person name="Pagani I."/>
            <person name="Ivanova N."/>
            <person name="Mikhailova N."/>
            <person name="Lu M."/>
            <person name="Detter J.C."/>
            <person name="Tapia R."/>
            <person name="Han C."/>
            <person name="Land M."/>
            <person name="Hauser L."/>
            <person name="Markowitz V."/>
            <person name="Cheng J.-F."/>
            <person name="Hugenholtz P."/>
            <person name="Woyke T."/>
            <person name="Wu D."/>
            <person name="Spring S."/>
            <person name="Schroeder M."/>
            <person name="Brambilla E."/>
            <person name="Klenk H.-P."/>
            <person name="Eisen J.A."/>
        </authorList>
    </citation>
    <scope>NUCLEOTIDE SEQUENCE [LARGE SCALE GENOMIC DNA]</scope>
    <source>
        <strain evidence="13">ATCC 700847 / DSM 10411 / MH2</strain>
    </source>
</reference>
<feature type="transmembrane region" description="Helical" evidence="11">
    <location>
        <begin position="301"/>
        <end position="328"/>
    </location>
</feature>
<feature type="transmembrane region" description="Helical" evidence="11">
    <location>
        <begin position="44"/>
        <end position="61"/>
    </location>
</feature>
<dbReference type="Proteomes" id="UP000008139">
    <property type="component" value="Chromosome"/>
</dbReference>
<comment type="pathway">
    <text evidence="11">Cell wall biogenesis; peptidoglycan biosynthesis.</text>
</comment>